<comment type="caution">
    <text evidence="2">The sequence shown here is derived from an EMBL/GenBank/DDBJ whole genome shotgun (WGS) entry which is preliminary data.</text>
</comment>
<name>A0AAD8YJN3_9STRA</name>
<feature type="compositionally biased region" description="Polar residues" evidence="1">
    <location>
        <begin position="1"/>
        <end position="31"/>
    </location>
</feature>
<protein>
    <submittedName>
        <fullName evidence="2">Uncharacterized protein</fullName>
    </submittedName>
</protein>
<evidence type="ECO:0000256" key="1">
    <source>
        <dbReference type="SAM" id="MobiDB-lite"/>
    </source>
</evidence>
<feature type="region of interest" description="Disordered" evidence="1">
    <location>
        <begin position="205"/>
        <end position="243"/>
    </location>
</feature>
<accession>A0AAD8YJN3</accession>
<evidence type="ECO:0000313" key="3">
    <source>
        <dbReference type="Proteomes" id="UP001224775"/>
    </source>
</evidence>
<keyword evidence="3" id="KW-1185">Reference proteome</keyword>
<evidence type="ECO:0000313" key="2">
    <source>
        <dbReference type="EMBL" id="KAK1747228.1"/>
    </source>
</evidence>
<dbReference type="AlphaFoldDB" id="A0AAD8YJN3"/>
<organism evidence="2 3">
    <name type="scientific">Skeletonema marinoi</name>
    <dbReference type="NCBI Taxonomy" id="267567"/>
    <lineage>
        <taxon>Eukaryota</taxon>
        <taxon>Sar</taxon>
        <taxon>Stramenopiles</taxon>
        <taxon>Ochrophyta</taxon>
        <taxon>Bacillariophyta</taxon>
        <taxon>Coscinodiscophyceae</taxon>
        <taxon>Thalassiosirophycidae</taxon>
        <taxon>Thalassiosirales</taxon>
        <taxon>Skeletonemataceae</taxon>
        <taxon>Skeletonema</taxon>
        <taxon>Skeletonema marinoi-dohrnii complex</taxon>
    </lineage>
</organism>
<feature type="region of interest" description="Disordered" evidence="1">
    <location>
        <begin position="108"/>
        <end position="153"/>
    </location>
</feature>
<sequence>MTNQPLHHSNNGHHPQQQQQLTNNNRMSSKTDTTDDWMPEHCLPQNNHDDFSFTPLSLSYTSSVSSSSDHTDEISLPLPPSRLLHHHHTHMAPWSIPNGATLNNNYNVIDDTNTKNDGRASSPNSVSAFPPPSALVKKRRRPRNDTNDDSTSIVDKIETYLPICGASASVDTNNKCGDGSEVIIDDSAINADSSFLHREGRGVTIQRGNENGQPHRSQQQHKGERKQAPMREDGTNNESSLSQLSSGMEFLTMLTCGLLNQSATTAKEDV</sequence>
<gene>
    <name evidence="2" type="ORF">QTG54_002572</name>
</gene>
<dbReference type="EMBL" id="JATAAI010000003">
    <property type="protein sequence ID" value="KAK1747228.1"/>
    <property type="molecule type" value="Genomic_DNA"/>
</dbReference>
<proteinExistence type="predicted"/>
<feature type="compositionally biased region" description="Polar residues" evidence="1">
    <location>
        <begin position="206"/>
        <end position="217"/>
    </location>
</feature>
<feature type="compositionally biased region" description="Basic and acidic residues" evidence="1">
    <location>
        <begin position="221"/>
        <end position="234"/>
    </location>
</feature>
<feature type="region of interest" description="Disordered" evidence="1">
    <location>
        <begin position="1"/>
        <end position="43"/>
    </location>
</feature>
<dbReference type="Proteomes" id="UP001224775">
    <property type="component" value="Unassembled WGS sequence"/>
</dbReference>
<reference evidence="2" key="1">
    <citation type="submission" date="2023-06" db="EMBL/GenBank/DDBJ databases">
        <title>Survivors Of The Sea: Transcriptome response of Skeletonema marinoi to long-term dormancy.</title>
        <authorList>
            <person name="Pinder M.I.M."/>
            <person name="Kourtchenko O."/>
            <person name="Robertson E.K."/>
            <person name="Larsson T."/>
            <person name="Maumus F."/>
            <person name="Osuna-Cruz C.M."/>
            <person name="Vancaester E."/>
            <person name="Stenow R."/>
            <person name="Vandepoele K."/>
            <person name="Ploug H."/>
            <person name="Bruchert V."/>
            <person name="Godhe A."/>
            <person name="Topel M."/>
        </authorList>
    </citation>
    <scope>NUCLEOTIDE SEQUENCE</scope>
    <source>
        <strain evidence="2">R05AC</strain>
    </source>
</reference>